<comment type="caution">
    <text evidence="3">The sequence shown here is derived from an EMBL/GenBank/DDBJ whole genome shotgun (WGS) entry which is preliminary data.</text>
</comment>
<protein>
    <recommendedName>
        <fullName evidence="2">PWWP domain-containing protein</fullName>
    </recommendedName>
</protein>
<dbReference type="AlphaFoldDB" id="A0A9P4QEH3"/>
<feature type="compositionally biased region" description="Basic and acidic residues" evidence="1">
    <location>
        <begin position="58"/>
        <end position="73"/>
    </location>
</feature>
<gene>
    <name evidence="3" type="ORF">K431DRAFT_283019</name>
</gene>
<accession>A0A9P4QEH3</accession>
<dbReference type="Proteomes" id="UP000799441">
    <property type="component" value="Unassembled WGS sequence"/>
</dbReference>
<reference evidence="3" key="1">
    <citation type="journal article" date="2020" name="Stud. Mycol.">
        <title>101 Dothideomycetes genomes: a test case for predicting lifestyles and emergence of pathogens.</title>
        <authorList>
            <person name="Haridas S."/>
            <person name="Albert R."/>
            <person name="Binder M."/>
            <person name="Bloem J."/>
            <person name="Labutti K."/>
            <person name="Salamov A."/>
            <person name="Andreopoulos B."/>
            <person name="Baker S."/>
            <person name="Barry K."/>
            <person name="Bills G."/>
            <person name="Bluhm B."/>
            <person name="Cannon C."/>
            <person name="Castanera R."/>
            <person name="Culley D."/>
            <person name="Daum C."/>
            <person name="Ezra D."/>
            <person name="Gonzalez J."/>
            <person name="Henrissat B."/>
            <person name="Kuo A."/>
            <person name="Liang C."/>
            <person name="Lipzen A."/>
            <person name="Lutzoni F."/>
            <person name="Magnuson J."/>
            <person name="Mondo S."/>
            <person name="Nolan M."/>
            <person name="Ohm R."/>
            <person name="Pangilinan J."/>
            <person name="Park H.-J."/>
            <person name="Ramirez L."/>
            <person name="Alfaro M."/>
            <person name="Sun H."/>
            <person name="Tritt A."/>
            <person name="Yoshinaga Y."/>
            <person name="Zwiers L.-H."/>
            <person name="Turgeon B."/>
            <person name="Goodwin S."/>
            <person name="Spatafora J."/>
            <person name="Crous P."/>
            <person name="Grigoriev I."/>
        </authorList>
    </citation>
    <scope>NUCLEOTIDE SEQUENCE</scope>
    <source>
        <strain evidence="3">CBS 116435</strain>
    </source>
</reference>
<sequence length="591" mass="65090">MSDEAATSAPSEVHPAPVVNESPDPAKPQEDVKKKEANGEQHEGGDAQEEAEAGSPDVAKEGTGKEGNGHAETADDASPAAENPATPASSKKGKRKSSSGIPEHKTKKPNKKNQPTLNLKCKPGEHYWARLKGFPPWPAIICDEGMLPEILLATRPISTTRPDGSIRQDFEEGGKNAKDRTFPVMFLSTNEFCWMANIHLTPLDTEEIKEKPTSKLSKSLKHAYELAAEDHELGYYKDLIKQFQDDEKAFLEEQARIQEQAEKDAATKAAEKAEEGETKKKKSRKSKGGSEDVEMANADAPKSSKKRKKDTESDSEGSKPKKTPKVTKLNAPKTPNGQTTASAKKSSSKPRKKVVAPKEDEKEKAPDMTEEERYAIREKSVLFLRHKLQKCFLARDKAPEEKEMETMAGYFTQLEEYEDLQPAIIRTTKIHKVLKGVIKLASIPKEDEYHFKDRSHVLLNEWNKRMEGEGDALRNATETKSAVSESVPAISDAPVNGENSITNGEKKADDKEVARIEDQVDEKEPETKEEEEADEATKNIDNNAAKLELAGGKEAKAGDKTEKDDGKPAEPSNEAALENEGDISMVTAPET</sequence>
<keyword evidence="4" id="KW-1185">Reference proteome</keyword>
<feature type="compositionally biased region" description="Basic and acidic residues" evidence="1">
    <location>
        <begin position="260"/>
        <end position="278"/>
    </location>
</feature>
<feature type="region of interest" description="Disordered" evidence="1">
    <location>
        <begin position="1"/>
        <end position="118"/>
    </location>
</feature>
<feature type="compositionally biased region" description="Acidic residues" evidence="1">
    <location>
        <begin position="519"/>
        <end position="534"/>
    </location>
</feature>
<dbReference type="Gene3D" id="2.30.30.140">
    <property type="match status" value="1"/>
</dbReference>
<evidence type="ECO:0000259" key="2">
    <source>
        <dbReference type="PROSITE" id="PS50812"/>
    </source>
</evidence>
<feature type="compositionally biased region" description="Basic and acidic residues" evidence="1">
    <location>
        <begin position="551"/>
        <end position="568"/>
    </location>
</feature>
<dbReference type="OrthoDB" id="62853at2759"/>
<dbReference type="PROSITE" id="PS50812">
    <property type="entry name" value="PWWP"/>
    <property type="match status" value="1"/>
</dbReference>
<feature type="region of interest" description="Disordered" evidence="1">
    <location>
        <begin position="481"/>
        <end position="591"/>
    </location>
</feature>
<feature type="domain" description="PWWP" evidence="2">
    <location>
        <begin position="123"/>
        <end position="206"/>
    </location>
</feature>
<feature type="region of interest" description="Disordered" evidence="1">
    <location>
        <begin position="260"/>
        <end position="371"/>
    </location>
</feature>
<name>A0A9P4QEH3_9PEZI</name>
<feature type="compositionally biased region" description="Basic and acidic residues" evidence="1">
    <location>
        <begin position="27"/>
        <end position="45"/>
    </location>
</feature>
<dbReference type="SMART" id="SM00293">
    <property type="entry name" value="PWWP"/>
    <property type="match status" value="1"/>
</dbReference>
<dbReference type="Pfam" id="PF00855">
    <property type="entry name" value="PWWP"/>
    <property type="match status" value="1"/>
</dbReference>
<evidence type="ECO:0000313" key="3">
    <source>
        <dbReference type="EMBL" id="KAF2723217.1"/>
    </source>
</evidence>
<dbReference type="EMBL" id="MU003777">
    <property type="protein sequence ID" value="KAF2723217.1"/>
    <property type="molecule type" value="Genomic_DNA"/>
</dbReference>
<evidence type="ECO:0000256" key="1">
    <source>
        <dbReference type="SAM" id="MobiDB-lite"/>
    </source>
</evidence>
<feature type="compositionally biased region" description="Basic and acidic residues" evidence="1">
    <location>
        <begin position="309"/>
        <end position="319"/>
    </location>
</feature>
<feature type="compositionally biased region" description="Basic and acidic residues" evidence="1">
    <location>
        <begin position="356"/>
        <end position="371"/>
    </location>
</feature>
<proteinExistence type="predicted"/>
<organism evidence="3 4">
    <name type="scientific">Polychaeton citri CBS 116435</name>
    <dbReference type="NCBI Taxonomy" id="1314669"/>
    <lineage>
        <taxon>Eukaryota</taxon>
        <taxon>Fungi</taxon>
        <taxon>Dikarya</taxon>
        <taxon>Ascomycota</taxon>
        <taxon>Pezizomycotina</taxon>
        <taxon>Dothideomycetes</taxon>
        <taxon>Dothideomycetidae</taxon>
        <taxon>Capnodiales</taxon>
        <taxon>Capnodiaceae</taxon>
        <taxon>Polychaeton</taxon>
    </lineage>
</organism>
<dbReference type="SUPFAM" id="SSF63748">
    <property type="entry name" value="Tudor/PWWP/MBT"/>
    <property type="match status" value="1"/>
</dbReference>
<feature type="compositionally biased region" description="Basic residues" evidence="1">
    <location>
        <begin position="346"/>
        <end position="355"/>
    </location>
</feature>
<feature type="compositionally biased region" description="Basic and acidic residues" evidence="1">
    <location>
        <begin position="504"/>
        <end position="518"/>
    </location>
</feature>
<dbReference type="InterPro" id="IPR000313">
    <property type="entry name" value="PWWP_dom"/>
</dbReference>
<evidence type="ECO:0000313" key="4">
    <source>
        <dbReference type="Proteomes" id="UP000799441"/>
    </source>
</evidence>